<name>A0A9D3N430_9TELE</name>
<proteinExistence type="predicted"/>
<accession>A0A9D3N430</accession>
<organism evidence="2 3">
    <name type="scientific">Hemibagrus wyckioides</name>
    <dbReference type="NCBI Taxonomy" id="337641"/>
    <lineage>
        <taxon>Eukaryota</taxon>
        <taxon>Metazoa</taxon>
        <taxon>Chordata</taxon>
        <taxon>Craniata</taxon>
        <taxon>Vertebrata</taxon>
        <taxon>Euteleostomi</taxon>
        <taxon>Actinopterygii</taxon>
        <taxon>Neopterygii</taxon>
        <taxon>Teleostei</taxon>
        <taxon>Ostariophysi</taxon>
        <taxon>Siluriformes</taxon>
        <taxon>Bagridae</taxon>
        <taxon>Hemibagrus</taxon>
    </lineage>
</organism>
<evidence type="ECO:0000256" key="1">
    <source>
        <dbReference type="SAM" id="MobiDB-lite"/>
    </source>
</evidence>
<gene>
    <name evidence="2" type="ORF">KOW79_022611</name>
</gene>
<comment type="caution">
    <text evidence="2">The sequence shown here is derived from an EMBL/GenBank/DDBJ whole genome shotgun (WGS) entry which is preliminary data.</text>
</comment>
<dbReference type="AlphaFoldDB" id="A0A9D3N430"/>
<evidence type="ECO:0000313" key="2">
    <source>
        <dbReference type="EMBL" id="KAG7314115.1"/>
    </source>
</evidence>
<feature type="region of interest" description="Disordered" evidence="1">
    <location>
        <begin position="31"/>
        <end position="51"/>
    </location>
</feature>
<keyword evidence="3" id="KW-1185">Reference proteome</keyword>
<dbReference type="EMBL" id="JAHKSW010000029">
    <property type="protein sequence ID" value="KAG7314115.1"/>
    <property type="molecule type" value="Genomic_DNA"/>
</dbReference>
<evidence type="ECO:0000313" key="3">
    <source>
        <dbReference type="Proteomes" id="UP000824219"/>
    </source>
</evidence>
<sequence length="141" mass="16461">MKVPWFSCKTAWNANYPPVGGAEKCSSTAEDERRRSFKNPQQQQARAVWSEGRGPRRSYLITPTLEQLSRTTLFYNSEQGQCRRLTRFLKRFYFLKNKYTPLLSRSFSARELLAVTGFSKLWRGAVEKAVAKEEERAGWRK</sequence>
<protein>
    <submittedName>
        <fullName evidence="2">Uncharacterized protein</fullName>
    </submittedName>
</protein>
<dbReference type="Proteomes" id="UP000824219">
    <property type="component" value="Linkage Group LG29"/>
</dbReference>
<reference evidence="2 3" key="1">
    <citation type="submission" date="2021-06" db="EMBL/GenBank/DDBJ databases">
        <title>Chromosome-level genome assembly of the red-tail catfish (Hemibagrus wyckioides).</title>
        <authorList>
            <person name="Shao F."/>
        </authorList>
    </citation>
    <scope>NUCLEOTIDE SEQUENCE [LARGE SCALE GENOMIC DNA]</scope>
    <source>
        <strain evidence="2">EC202008001</strain>
        <tissue evidence="2">Blood</tissue>
    </source>
</reference>